<evidence type="ECO:0000313" key="10">
    <source>
        <dbReference type="Proteomes" id="UP000504631"/>
    </source>
</evidence>
<evidence type="ECO:0000256" key="4">
    <source>
        <dbReference type="ARBA" id="ARBA00022574"/>
    </source>
</evidence>
<dbReference type="InterPro" id="IPR015943">
    <property type="entry name" value="WD40/YVTN_repeat-like_dom_sf"/>
</dbReference>
<protein>
    <submittedName>
        <fullName evidence="11">WD repeat-containing protein 75</fullName>
    </submittedName>
</protein>
<keyword evidence="4" id="KW-0853">WD repeat</keyword>
<keyword evidence="7" id="KW-0539">Nucleus</keyword>
<gene>
    <name evidence="11" type="primary">LOC117239632</name>
</gene>
<comment type="subcellular location">
    <subcellularLocation>
        <location evidence="1">Nucleus</location>
        <location evidence="1">Nucleolus</location>
    </subcellularLocation>
</comment>
<evidence type="ECO:0000256" key="5">
    <source>
        <dbReference type="ARBA" id="ARBA00022737"/>
    </source>
</evidence>
<dbReference type="SMART" id="SM00320">
    <property type="entry name" value="WD40"/>
    <property type="match status" value="6"/>
</dbReference>
<evidence type="ECO:0000259" key="9">
    <source>
        <dbReference type="Pfam" id="PF23769"/>
    </source>
</evidence>
<dbReference type="InterPro" id="IPR053826">
    <property type="entry name" value="WDR75"/>
</dbReference>
<name>A0A6J3L7G1_9HYME</name>
<keyword evidence="2" id="KW-0690">Ribosome biogenesis</keyword>
<evidence type="ECO:0000256" key="6">
    <source>
        <dbReference type="ARBA" id="ARBA00023163"/>
    </source>
</evidence>
<dbReference type="PANTHER" id="PTHR44215">
    <property type="entry name" value="WD REPEAT-CONTAINING PROTEIN 75"/>
    <property type="match status" value="1"/>
</dbReference>
<evidence type="ECO:0000256" key="3">
    <source>
        <dbReference type="ARBA" id="ARBA00022552"/>
    </source>
</evidence>
<keyword evidence="5" id="KW-0677">Repeat</keyword>
<feature type="domain" description="WD repeat-containing protein 75 second beta-propeller" evidence="9">
    <location>
        <begin position="360"/>
        <end position="686"/>
    </location>
</feature>
<evidence type="ECO:0000256" key="7">
    <source>
        <dbReference type="ARBA" id="ARBA00023242"/>
    </source>
</evidence>
<dbReference type="GeneID" id="117239632"/>
<keyword evidence="10" id="KW-1185">Reference proteome</keyword>
<dbReference type="GO" id="GO:2000234">
    <property type="term" value="P:positive regulation of rRNA processing"/>
    <property type="evidence" value="ECO:0007669"/>
    <property type="project" value="TreeGrafter"/>
</dbReference>
<dbReference type="SUPFAM" id="SSF50978">
    <property type="entry name" value="WD40 repeat-like"/>
    <property type="match status" value="2"/>
</dbReference>
<dbReference type="GO" id="GO:0032040">
    <property type="term" value="C:small-subunit processome"/>
    <property type="evidence" value="ECO:0007669"/>
    <property type="project" value="InterPro"/>
</dbReference>
<dbReference type="PANTHER" id="PTHR44215:SF1">
    <property type="entry name" value="WD REPEAT-CONTAINING PROTEIN 75"/>
    <property type="match status" value="1"/>
</dbReference>
<sequence length="869" mass="98107">MQMKLNSRRESTNIEVIDVDDLVLTRKGGGSIIDQRPVFSHDGETLYIVWKHVIRAYSTQTGDFVKELEPANYRIAGLIIHPENPNLIIACTENGELNFWSCQSGIITKKLKLKFQIEPKIKTFHIVNYKTHNGNELRQVLVTYISKCNTKIYIVLFDLDNGVCAKSTCISTKSYEYYVDIIGNHGENLIALLHDVDLHILNPSRNFVDKLHKTGKTGRIPTCIAGHPEEECVATGDTTGRVVVWKGLFQTRPYTAVYHWHTLPVTEIAFSKSGGHMYTGGGECVLVKWVLANSHQKSFLPRLPAPIKHLTIAPDNLYVAVSTLDNGIVVVNPQRKLTSVIQNFTWGVTLSSKDLFPAGLIVDPRTNCLVLNSRTGHVQFYNTHTKSLLYNINITAQNFLTQERNVLIINTEVTKIAINHDGMWMATVEERNDKMSCIEVRLKFWMYNVKQQQFALNTSIELPHDGGVNALHFQPCMLFGDEGTLAVTTGRDRKFKLWHLVEPSSLHKKNKCWQCHSVGDYRNLPATDAGFSIDGSLVGIGFDSSLTIWTPDTCTFKCSLTHCQYQYPVTRIEFGKQDACHLVVAVSTQHIAVWNILSLTLIWSVPLKIATLTADPKSMYMAVFTTDNSLFVFTPHKSTPVYTRKDFIENNSFILGATFVPHLQVKRDSSYRSWQRRSQLFFLDSNQELLTLEPESEVTISLEILSTNATVPATAFSNLIASTTTTDKEVPALFMHEQLKTGKGMVKELLSVSAHTLPPMKMLCASFITSLLSPSVSKTQSPDDKIERDETIQNDEESEESEEELSRPENRESPPIAEIDNVDETKVQLVDHDWSFLRTILPDREEIEQQLIDDNLEPTLPSENIYNIV</sequence>
<dbReference type="InterPro" id="IPR001680">
    <property type="entry name" value="WD40_rpt"/>
</dbReference>
<evidence type="ECO:0000313" key="11">
    <source>
        <dbReference type="RefSeq" id="XP_033361247.1"/>
    </source>
</evidence>
<dbReference type="Gene3D" id="2.130.10.10">
    <property type="entry name" value="YVTN repeat-like/Quinoprotein amine dehydrogenase"/>
    <property type="match status" value="3"/>
</dbReference>
<evidence type="ECO:0000256" key="8">
    <source>
        <dbReference type="SAM" id="MobiDB-lite"/>
    </source>
</evidence>
<dbReference type="Pfam" id="PF23769">
    <property type="entry name" value="Beta-prop_WDR75_2nd"/>
    <property type="match status" value="1"/>
</dbReference>
<dbReference type="Proteomes" id="UP000504631">
    <property type="component" value="Unplaced"/>
</dbReference>
<feature type="region of interest" description="Disordered" evidence="8">
    <location>
        <begin position="775"/>
        <end position="824"/>
    </location>
</feature>
<dbReference type="InterPro" id="IPR057644">
    <property type="entry name" value="Beta-prop_WDR75_2nd"/>
</dbReference>
<dbReference type="RefSeq" id="XP_033361247.1">
    <property type="nucleotide sequence ID" value="XM_033505356.1"/>
</dbReference>
<proteinExistence type="predicted"/>
<dbReference type="GO" id="GO:0006364">
    <property type="term" value="P:rRNA processing"/>
    <property type="evidence" value="ECO:0007669"/>
    <property type="project" value="UniProtKB-KW"/>
</dbReference>
<dbReference type="GO" id="GO:0045943">
    <property type="term" value="P:positive regulation of transcription by RNA polymerase I"/>
    <property type="evidence" value="ECO:0007669"/>
    <property type="project" value="InterPro"/>
</dbReference>
<accession>A0A6J3L7G1</accession>
<organism evidence="10 11">
    <name type="scientific">Bombus vosnesenskii</name>
    <dbReference type="NCBI Taxonomy" id="207650"/>
    <lineage>
        <taxon>Eukaryota</taxon>
        <taxon>Metazoa</taxon>
        <taxon>Ecdysozoa</taxon>
        <taxon>Arthropoda</taxon>
        <taxon>Hexapoda</taxon>
        <taxon>Insecta</taxon>
        <taxon>Pterygota</taxon>
        <taxon>Neoptera</taxon>
        <taxon>Endopterygota</taxon>
        <taxon>Hymenoptera</taxon>
        <taxon>Apocrita</taxon>
        <taxon>Aculeata</taxon>
        <taxon>Apoidea</taxon>
        <taxon>Anthophila</taxon>
        <taxon>Apidae</taxon>
        <taxon>Bombus</taxon>
        <taxon>Pyrobombus</taxon>
    </lineage>
</organism>
<dbReference type="Pfam" id="PF23869">
    <property type="entry name" value="Beta-prop_WDR75_1st"/>
    <property type="match status" value="1"/>
</dbReference>
<dbReference type="AlphaFoldDB" id="A0A6J3L7G1"/>
<dbReference type="GO" id="GO:0003723">
    <property type="term" value="F:RNA binding"/>
    <property type="evidence" value="ECO:0007669"/>
    <property type="project" value="InterPro"/>
</dbReference>
<evidence type="ECO:0000256" key="2">
    <source>
        <dbReference type="ARBA" id="ARBA00022517"/>
    </source>
</evidence>
<evidence type="ECO:0000256" key="1">
    <source>
        <dbReference type="ARBA" id="ARBA00004604"/>
    </source>
</evidence>
<feature type="compositionally biased region" description="Acidic residues" evidence="8">
    <location>
        <begin position="792"/>
        <end position="803"/>
    </location>
</feature>
<keyword evidence="3" id="KW-0698">rRNA processing</keyword>
<dbReference type="InterPro" id="IPR036322">
    <property type="entry name" value="WD40_repeat_dom_sf"/>
</dbReference>
<reference evidence="11" key="1">
    <citation type="submission" date="2025-08" db="UniProtKB">
        <authorList>
            <consortium name="RefSeq"/>
        </authorList>
    </citation>
    <scope>IDENTIFICATION</scope>
    <source>
        <tissue evidence="11">Muscle</tissue>
    </source>
</reference>
<keyword evidence="6" id="KW-0804">Transcription</keyword>
<feature type="compositionally biased region" description="Basic and acidic residues" evidence="8">
    <location>
        <begin position="781"/>
        <end position="791"/>
    </location>
</feature>
<dbReference type="KEGG" id="bvk:117239632"/>